<sequence length="414" mass="46063">MEQPTPRTSAVVPWSLLLLCLVSGALQARAQPNSNGFISIDCGGPTGYVDHTTGLSYTTDAGFIDADAGNNHNISVEYITPSTPKSSYSVRSFPSETRNCYTLSSLVSGFKYLIRGEFLYGNYDDLNTLPIFDLYIGVNFWTKVNILEAGTAVYTEAIMVVPNGSLQVCLMKTSSGTPFISGLDLRPLKNKLYPLANETQALVLLYRFNFGPTDSHDIIRYPLDPYDRIWFPFIVHATDWTDMSTDMNVNADVDQLFQPPEAVMQTAITPRNVSNNIEFRLNLQSFPYNLGMGYIYTLYFCELDDLSSSKAVREYYIYKNGVLDYSKAYTPTYLSDGYFYSTGPFQADQSIVISLDATAESTLPPIINAIELFAVIATTTLGTDEQDGATIHLHELKIVIIVHARCLKLSLVSY</sequence>
<comment type="subcellular location">
    <subcellularLocation>
        <location evidence="1">Membrane</location>
        <topology evidence="1">Single-pass membrane protein</topology>
    </subcellularLocation>
</comment>
<dbReference type="GO" id="GO:0016020">
    <property type="term" value="C:membrane"/>
    <property type="evidence" value="ECO:0007669"/>
    <property type="project" value="UniProtKB-SubCell"/>
</dbReference>
<name>F2DA58_HORVV</name>
<keyword evidence="2" id="KW-0732">Signal</keyword>
<accession>F2DA58</accession>
<proteinExistence type="evidence at transcript level"/>
<dbReference type="EMBL" id="AK360771">
    <property type="protein sequence ID" value="BAJ91979.1"/>
    <property type="molecule type" value="mRNA"/>
</dbReference>
<evidence type="ECO:0000313" key="4">
    <source>
        <dbReference type="EMBL" id="BAJ91979.1"/>
    </source>
</evidence>
<feature type="chain" id="PRO_5003280913" evidence="2">
    <location>
        <begin position="31"/>
        <end position="414"/>
    </location>
</feature>
<dbReference type="InterPro" id="IPR024788">
    <property type="entry name" value="Malectin-like_Carb-bd_dom"/>
</dbReference>
<evidence type="ECO:0000256" key="1">
    <source>
        <dbReference type="ARBA" id="ARBA00004167"/>
    </source>
</evidence>
<dbReference type="Gene3D" id="2.60.120.430">
    <property type="entry name" value="Galactose-binding lectin"/>
    <property type="match status" value="1"/>
</dbReference>
<evidence type="ECO:0000259" key="3">
    <source>
        <dbReference type="Pfam" id="PF12819"/>
    </source>
</evidence>
<feature type="signal peptide" evidence="2">
    <location>
        <begin position="1"/>
        <end position="30"/>
    </location>
</feature>
<feature type="domain" description="Malectin-like" evidence="3">
    <location>
        <begin position="40"/>
        <end position="375"/>
    </location>
</feature>
<organism evidence="4">
    <name type="scientific">Hordeum vulgare subsp. vulgare</name>
    <name type="common">Domesticated barley</name>
    <dbReference type="NCBI Taxonomy" id="112509"/>
    <lineage>
        <taxon>Eukaryota</taxon>
        <taxon>Viridiplantae</taxon>
        <taxon>Streptophyta</taxon>
        <taxon>Embryophyta</taxon>
        <taxon>Tracheophyta</taxon>
        <taxon>Spermatophyta</taxon>
        <taxon>Magnoliopsida</taxon>
        <taxon>Liliopsida</taxon>
        <taxon>Poales</taxon>
        <taxon>Poaceae</taxon>
        <taxon>BOP clade</taxon>
        <taxon>Pooideae</taxon>
        <taxon>Triticodae</taxon>
        <taxon>Triticeae</taxon>
        <taxon>Hordeinae</taxon>
        <taxon>Hordeum</taxon>
    </lineage>
</organism>
<dbReference type="PANTHER" id="PTHR45631">
    <property type="entry name" value="OS07G0107800 PROTEIN-RELATED"/>
    <property type="match status" value="1"/>
</dbReference>
<reference evidence="4" key="1">
    <citation type="journal article" date="2011" name="Plant Physiol.">
        <title>Comprehensive sequence analysis of 24,783 barley full-length cDNAs derived from 12 clone libraries.</title>
        <authorList>
            <person name="Matsumoto T."/>
            <person name="Tanaka T."/>
            <person name="Sakai H."/>
            <person name="Amano N."/>
            <person name="Kanamori H."/>
            <person name="Kurita K."/>
            <person name="Kikuta A."/>
            <person name="Kamiya K."/>
            <person name="Yamamoto M."/>
            <person name="Ikawa H."/>
            <person name="Fujii N."/>
            <person name="Hori K."/>
            <person name="Itoh T."/>
            <person name="Sato K."/>
        </authorList>
    </citation>
    <scope>NUCLEOTIDE SEQUENCE</scope>
    <source>
        <tissue evidence="4">Shoot</tissue>
    </source>
</reference>
<protein>
    <submittedName>
        <fullName evidence="4">Predicted protein</fullName>
    </submittedName>
</protein>
<evidence type="ECO:0000256" key="2">
    <source>
        <dbReference type="SAM" id="SignalP"/>
    </source>
</evidence>
<dbReference type="PANTHER" id="PTHR45631:SF70">
    <property type="entry name" value="PROTEIN KINASE DOMAIN-CONTAINING PROTEIN"/>
    <property type="match status" value="1"/>
</dbReference>
<dbReference type="Pfam" id="PF12819">
    <property type="entry name" value="Malectin_like"/>
    <property type="match status" value="1"/>
</dbReference>
<dbReference type="AlphaFoldDB" id="F2DA58"/>